<reference evidence="2" key="2">
    <citation type="submission" date="2021-04" db="EMBL/GenBank/DDBJ databases">
        <authorList>
            <person name="Gilroy R."/>
        </authorList>
    </citation>
    <scope>NUCLEOTIDE SEQUENCE</scope>
    <source>
        <strain evidence="2">ChiGjej4B4-18154</strain>
    </source>
</reference>
<reference evidence="2" key="1">
    <citation type="journal article" date="2021" name="PeerJ">
        <title>Extensive microbial diversity within the chicken gut microbiome revealed by metagenomics and culture.</title>
        <authorList>
            <person name="Gilroy R."/>
            <person name="Ravi A."/>
            <person name="Getino M."/>
            <person name="Pursley I."/>
            <person name="Horton D.L."/>
            <person name="Alikhan N.F."/>
            <person name="Baker D."/>
            <person name="Gharbi K."/>
            <person name="Hall N."/>
            <person name="Watson M."/>
            <person name="Adriaenssens E.M."/>
            <person name="Foster-Nyarko E."/>
            <person name="Jarju S."/>
            <person name="Secka A."/>
            <person name="Antonio M."/>
            <person name="Oren A."/>
            <person name="Chaudhuri R.R."/>
            <person name="La Ragione R."/>
            <person name="Hildebrand F."/>
            <person name="Pallen M.J."/>
        </authorList>
    </citation>
    <scope>NUCLEOTIDE SEQUENCE</scope>
    <source>
        <strain evidence="2">ChiGjej4B4-18154</strain>
    </source>
</reference>
<feature type="compositionally biased region" description="Low complexity" evidence="1">
    <location>
        <begin position="10"/>
        <end position="30"/>
    </location>
</feature>
<evidence type="ECO:0000313" key="2">
    <source>
        <dbReference type="EMBL" id="HIZ29952.1"/>
    </source>
</evidence>
<comment type="caution">
    <text evidence="2">The sequence shown here is derived from an EMBL/GenBank/DDBJ whole genome shotgun (WGS) entry which is preliminary data.</text>
</comment>
<gene>
    <name evidence="2" type="ORF">H9813_01780</name>
</gene>
<organism evidence="2 3">
    <name type="scientific">Candidatus Allofournierella merdipullorum</name>
    <dbReference type="NCBI Taxonomy" id="2838595"/>
    <lineage>
        <taxon>Bacteria</taxon>
        <taxon>Bacillati</taxon>
        <taxon>Bacillota</taxon>
        <taxon>Clostridia</taxon>
        <taxon>Eubacteriales</taxon>
        <taxon>Oscillospiraceae</taxon>
        <taxon>Allofournierella</taxon>
    </lineage>
</organism>
<name>A0A9D2E364_9FIRM</name>
<protein>
    <submittedName>
        <fullName evidence="2">Uncharacterized protein</fullName>
    </submittedName>
</protein>
<dbReference type="Proteomes" id="UP000824035">
    <property type="component" value="Unassembled WGS sequence"/>
</dbReference>
<proteinExistence type="predicted"/>
<sequence length="177" mass="19584">METEERPVEELAPAQEQPAAQEPAQEGPAARELPQPEQQAVPPVLDYALEEQLARGRRVLNEEMRIIGALDPGVKSLADLKAQPEFGRFDRLVKSGLAISDAYKLACFERLGRQQATAARQAAINAMRGKEHLAPVGGGPDAEDGLTDEIIQNYRQYNPRWTRAQIAAFHRSYKQGV</sequence>
<feature type="region of interest" description="Disordered" evidence="1">
    <location>
        <begin position="1"/>
        <end position="41"/>
    </location>
</feature>
<evidence type="ECO:0000313" key="3">
    <source>
        <dbReference type="Proteomes" id="UP000824035"/>
    </source>
</evidence>
<dbReference type="EMBL" id="DXBV01000019">
    <property type="protein sequence ID" value="HIZ29952.1"/>
    <property type="molecule type" value="Genomic_DNA"/>
</dbReference>
<accession>A0A9D2E364</accession>
<evidence type="ECO:0000256" key="1">
    <source>
        <dbReference type="SAM" id="MobiDB-lite"/>
    </source>
</evidence>
<dbReference type="AlphaFoldDB" id="A0A9D2E364"/>